<dbReference type="PANTHER" id="PTHR43586">
    <property type="entry name" value="CYSTEINE DESULFURASE"/>
    <property type="match status" value="1"/>
</dbReference>
<accession>K0IEG5</accession>
<dbReference type="STRING" id="1237085.Ngar_c28110"/>
<dbReference type="Gene3D" id="3.40.640.10">
    <property type="entry name" value="Type I PLP-dependent aspartate aminotransferase-like (Major domain)"/>
    <property type="match status" value="1"/>
</dbReference>
<name>K0IEG5_NITGG</name>
<dbReference type="SUPFAM" id="SSF53383">
    <property type="entry name" value="PLP-dependent transferases"/>
    <property type="match status" value="1"/>
</dbReference>
<dbReference type="RefSeq" id="WP_015020265.1">
    <property type="nucleotide sequence ID" value="NC_018719.1"/>
</dbReference>
<dbReference type="EMBL" id="CP002408">
    <property type="protein sequence ID" value="AFU59731.1"/>
    <property type="molecule type" value="Genomic_DNA"/>
</dbReference>
<reference evidence="3 4" key="1">
    <citation type="journal article" date="2012" name="Environ. Microbiol.">
        <title>The genome of the ammonia-oxidizing Candidatus Nitrososphaera gargensis: insights into metabolic versatility and environmental adaptations.</title>
        <authorList>
            <person name="Spang A."/>
            <person name="Poehlein A."/>
            <person name="Offre P."/>
            <person name="Zumbragel S."/>
            <person name="Haider S."/>
            <person name="Rychlik N."/>
            <person name="Nowka B."/>
            <person name="Schmeisser C."/>
            <person name="Lebedeva E.V."/>
            <person name="Rattei T."/>
            <person name="Bohm C."/>
            <person name="Schmid M."/>
            <person name="Galushko A."/>
            <person name="Hatzenpichler R."/>
            <person name="Weinmaier T."/>
            <person name="Daniel R."/>
            <person name="Schleper C."/>
            <person name="Spieck E."/>
            <person name="Streit W."/>
            <person name="Wagner M."/>
        </authorList>
    </citation>
    <scope>NUCLEOTIDE SEQUENCE [LARGE SCALE GENOMIC DNA]</scope>
    <source>
        <strain evidence="4">Ga9.2</strain>
    </source>
</reference>
<dbReference type="FunCoup" id="K0IEG5">
    <property type="interactions" value="69"/>
</dbReference>
<protein>
    <submittedName>
        <fullName evidence="3">Putative cysteine desulfurase</fullName>
    </submittedName>
</protein>
<organism evidence="3 4">
    <name type="scientific">Nitrososphaera gargensis (strain Ga9.2)</name>
    <dbReference type="NCBI Taxonomy" id="1237085"/>
    <lineage>
        <taxon>Archaea</taxon>
        <taxon>Nitrososphaerota</taxon>
        <taxon>Nitrososphaeria</taxon>
        <taxon>Nitrososphaerales</taxon>
        <taxon>Nitrososphaeraceae</taxon>
        <taxon>Nitrososphaera</taxon>
    </lineage>
</organism>
<feature type="domain" description="Aminotransferase class V" evidence="2">
    <location>
        <begin position="19"/>
        <end position="354"/>
    </location>
</feature>
<dbReference type="Pfam" id="PF00266">
    <property type="entry name" value="Aminotran_5"/>
    <property type="match status" value="1"/>
</dbReference>
<dbReference type="InterPro" id="IPR015424">
    <property type="entry name" value="PyrdxlP-dep_Trfase"/>
</dbReference>
<dbReference type="PANTHER" id="PTHR43586:SF8">
    <property type="entry name" value="CYSTEINE DESULFURASE 1, CHLOROPLASTIC"/>
    <property type="match status" value="1"/>
</dbReference>
<dbReference type="GeneID" id="13794830"/>
<dbReference type="Gene3D" id="3.90.1150.10">
    <property type="entry name" value="Aspartate Aminotransferase, domain 1"/>
    <property type="match status" value="1"/>
</dbReference>
<dbReference type="BioCyc" id="CNIT1237085:G1324-2811-MONOMER"/>
<dbReference type="OrthoDB" id="5817at2157"/>
<dbReference type="InterPro" id="IPR015422">
    <property type="entry name" value="PyrdxlP-dep_Trfase_small"/>
</dbReference>
<dbReference type="InterPro" id="IPR015421">
    <property type="entry name" value="PyrdxlP-dep_Trfase_major"/>
</dbReference>
<evidence type="ECO:0000259" key="2">
    <source>
        <dbReference type="Pfam" id="PF00266"/>
    </source>
</evidence>
<proteinExistence type="predicted"/>
<evidence type="ECO:0000313" key="3">
    <source>
        <dbReference type="EMBL" id="AFU59731.1"/>
    </source>
</evidence>
<dbReference type="AlphaFoldDB" id="K0IEG5"/>
<evidence type="ECO:0000313" key="4">
    <source>
        <dbReference type="Proteomes" id="UP000008037"/>
    </source>
</evidence>
<dbReference type="KEGG" id="nga:Ngar_c28110"/>
<keyword evidence="4" id="KW-1185">Reference proteome</keyword>
<dbReference type="Proteomes" id="UP000008037">
    <property type="component" value="Chromosome"/>
</dbReference>
<evidence type="ECO:0000256" key="1">
    <source>
        <dbReference type="ARBA" id="ARBA00022898"/>
    </source>
</evidence>
<sequence length="389" mass="42420">MSDIDDQIRRDFAVTKKTIYMNNGAIAPTPLSTIKAVTDFLLKCAEAGPDAPQTFDYVMSLLDELRTRVAHLINCERDEVVLVQSTTEGLNMVANGIGWQAGDAVVVRGGRHEHYANYLPWVSLSQRKGVQLRELAIDGETGYFDLADLEKSIKGARLVTMSHVLYNTGAIMPLEEAGRIAQENNALFCVDAAQSAGTIPIDVKKIGCHFMAFPGFKWLCGPTGIGVFYCSKKASEMLTPPSIGIESAMLSEQNIIAYFDMPTKFQAGFRNFPGAAGLEASLRYILRIGLENIRKKNMKVAGALRDEIGKIPGVRLYGPGDENKRTSIVTFMTPAADSSTIVKKLEQDNIIFAARDIGGGKKAVRAAPHFFNSEEEAATAASYVKGLLR</sequence>
<dbReference type="HOGENOM" id="CLU_003433_2_1_2"/>
<dbReference type="InterPro" id="IPR000192">
    <property type="entry name" value="Aminotrans_V_dom"/>
</dbReference>
<gene>
    <name evidence="3" type="ordered locus">Ngar_c28110</name>
</gene>
<keyword evidence="1" id="KW-0663">Pyridoxal phosphate</keyword>
<dbReference type="InParanoid" id="K0IEG5"/>